<sequence length="225" mass="23111">MNMLSTIRQFVVSFIALGAVLLIASVVSAWTGPTGTAPNSNAYTPLNISATAQTKTGGLLLNTGGAVNGLIVQSGKVGVGVTAPAQKLDVAGNVKASGFCIGTACITSWPTDASTELLDSNYCYATRAGRTKSPSCAGGYYLKAVMGYRDSDWDGVGGVCCLSQGSSDPRMTATVKNTLVTNADALSITFDKTYDQIVSLCLADPSQFKINGGGDTVTCPKTDPL</sequence>
<dbReference type="Proteomes" id="UP000176445">
    <property type="component" value="Unassembled WGS sequence"/>
</dbReference>
<evidence type="ECO:0000313" key="1">
    <source>
        <dbReference type="EMBL" id="OGG49713.1"/>
    </source>
</evidence>
<reference evidence="1 2" key="1">
    <citation type="journal article" date="2016" name="Nat. Commun.">
        <title>Thousands of microbial genomes shed light on interconnected biogeochemical processes in an aquifer system.</title>
        <authorList>
            <person name="Anantharaman K."/>
            <person name="Brown C.T."/>
            <person name="Hug L.A."/>
            <person name="Sharon I."/>
            <person name="Castelle C.J."/>
            <person name="Probst A.J."/>
            <person name="Thomas B.C."/>
            <person name="Singh A."/>
            <person name="Wilkins M.J."/>
            <person name="Karaoz U."/>
            <person name="Brodie E.L."/>
            <person name="Williams K.H."/>
            <person name="Hubbard S.S."/>
            <person name="Banfield J.F."/>
        </authorList>
    </citation>
    <scope>NUCLEOTIDE SEQUENCE [LARGE SCALE GENOMIC DNA]</scope>
</reference>
<accession>A0A1F6CKE4</accession>
<organism evidence="1 2">
    <name type="scientific">Candidatus Kaiserbacteria bacterium RIFCSPHIGHO2_01_FULL_54_36b</name>
    <dbReference type="NCBI Taxonomy" id="1798483"/>
    <lineage>
        <taxon>Bacteria</taxon>
        <taxon>Candidatus Kaiseribacteriota</taxon>
    </lineage>
</organism>
<proteinExistence type="predicted"/>
<gene>
    <name evidence="1" type="ORF">A2704_06250</name>
</gene>
<dbReference type="AlphaFoldDB" id="A0A1F6CKE4"/>
<comment type="caution">
    <text evidence="1">The sequence shown here is derived from an EMBL/GenBank/DDBJ whole genome shotgun (WGS) entry which is preliminary data.</text>
</comment>
<evidence type="ECO:0000313" key="2">
    <source>
        <dbReference type="Proteomes" id="UP000176445"/>
    </source>
</evidence>
<dbReference type="EMBL" id="MFKW01000070">
    <property type="protein sequence ID" value="OGG49713.1"/>
    <property type="molecule type" value="Genomic_DNA"/>
</dbReference>
<protein>
    <submittedName>
        <fullName evidence="1">Uncharacterized protein</fullName>
    </submittedName>
</protein>
<name>A0A1F6CKE4_9BACT</name>